<dbReference type="InterPro" id="IPR004181">
    <property type="entry name" value="Znf_MIZ"/>
</dbReference>
<evidence type="ECO:0000256" key="2">
    <source>
        <dbReference type="ARBA" id="ARBA00022771"/>
    </source>
</evidence>
<dbReference type="Gene3D" id="3.30.40.10">
    <property type="entry name" value="Zinc/RING finger domain, C3HC4 (zinc finger)"/>
    <property type="match status" value="1"/>
</dbReference>
<dbReference type="PANTHER" id="PTHR10782:SF4">
    <property type="entry name" value="TONALLI, ISOFORM E"/>
    <property type="match status" value="1"/>
</dbReference>
<evidence type="ECO:0000313" key="7">
    <source>
        <dbReference type="EMBL" id="KAJ3182431.1"/>
    </source>
</evidence>
<feature type="region of interest" description="Disordered" evidence="5">
    <location>
        <begin position="703"/>
        <end position="740"/>
    </location>
</feature>
<evidence type="ECO:0000313" key="8">
    <source>
        <dbReference type="Proteomes" id="UP001212152"/>
    </source>
</evidence>
<evidence type="ECO:0000256" key="3">
    <source>
        <dbReference type="ARBA" id="ARBA00022833"/>
    </source>
</evidence>
<reference evidence="7" key="1">
    <citation type="submission" date="2020-05" db="EMBL/GenBank/DDBJ databases">
        <title>Phylogenomic resolution of chytrid fungi.</title>
        <authorList>
            <person name="Stajich J.E."/>
            <person name="Amses K."/>
            <person name="Simmons R."/>
            <person name="Seto K."/>
            <person name="Myers J."/>
            <person name="Bonds A."/>
            <person name="Quandt C.A."/>
            <person name="Barry K."/>
            <person name="Liu P."/>
            <person name="Grigoriev I."/>
            <person name="Longcore J.E."/>
            <person name="James T.Y."/>
        </authorList>
    </citation>
    <scope>NUCLEOTIDE SEQUENCE</scope>
    <source>
        <strain evidence="7">JEL0379</strain>
    </source>
</reference>
<keyword evidence="8" id="KW-1185">Reference proteome</keyword>
<dbReference type="Proteomes" id="UP001212152">
    <property type="component" value="Unassembled WGS sequence"/>
</dbReference>
<feature type="compositionally biased region" description="Low complexity" evidence="5">
    <location>
        <begin position="189"/>
        <end position="198"/>
    </location>
</feature>
<organism evidence="7 8">
    <name type="scientific">Geranomyces variabilis</name>
    <dbReference type="NCBI Taxonomy" id="109894"/>
    <lineage>
        <taxon>Eukaryota</taxon>
        <taxon>Fungi</taxon>
        <taxon>Fungi incertae sedis</taxon>
        <taxon>Chytridiomycota</taxon>
        <taxon>Chytridiomycota incertae sedis</taxon>
        <taxon>Chytridiomycetes</taxon>
        <taxon>Spizellomycetales</taxon>
        <taxon>Powellomycetaceae</taxon>
        <taxon>Geranomyces</taxon>
    </lineage>
</organism>
<dbReference type="PANTHER" id="PTHR10782">
    <property type="entry name" value="ZINC FINGER MIZ DOMAIN-CONTAINING PROTEIN"/>
    <property type="match status" value="1"/>
</dbReference>
<dbReference type="GO" id="GO:0008270">
    <property type="term" value="F:zinc ion binding"/>
    <property type="evidence" value="ECO:0007669"/>
    <property type="project" value="UniProtKB-KW"/>
</dbReference>
<dbReference type="CDD" id="cd16650">
    <property type="entry name" value="SP-RING_PIAS-like"/>
    <property type="match status" value="1"/>
</dbReference>
<feature type="compositionally biased region" description="Basic and acidic residues" evidence="5">
    <location>
        <begin position="706"/>
        <end position="726"/>
    </location>
</feature>
<comment type="caution">
    <text evidence="7">The sequence shown here is derived from an EMBL/GenBank/DDBJ whole genome shotgun (WGS) entry which is preliminary data.</text>
</comment>
<dbReference type="GO" id="GO:0016925">
    <property type="term" value="P:protein sumoylation"/>
    <property type="evidence" value="ECO:0007669"/>
    <property type="project" value="TreeGrafter"/>
</dbReference>
<dbReference type="Pfam" id="PF02891">
    <property type="entry name" value="zf-MIZ"/>
    <property type="match status" value="1"/>
</dbReference>
<protein>
    <recommendedName>
        <fullName evidence="6">SP-RING-type domain-containing protein</fullName>
    </recommendedName>
</protein>
<dbReference type="InterPro" id="IPR013083">
    <property type="entry name" value="Znf_RING/FYVE/PHD"/>
</dbReference>
<feature type="region of interest" description="Disordered" evidence="5">
    <location>
        <begin position="164"/>
        <end position="210"/>
    </location>
</feature>
<feature type="compositionally biased region" description="Polar residues" evidence="5">
    <location>
        <begin position="199"/>
        <end position="209"/>
    </location>
</feature>
<feature type="domain" description="SP-RING-type" evidence="6">
    <location>
        <begin position="442"/>
        <end position="525"/>
    </location>
</feature>
<keyword evidence="3" id="KW-0862">Zinc</keyword>
<feature type="region of interest" description="Disordered" evidence="5">
    <location>
        <begin position="390"/>
        <end position="428"/>
    </location>
</feature>
<keyword evidence="1" id="KW-0479">Metal-binding</keyword>
<feature type="compositionally biased region" description="Low complexity" evidence="5">
    <location>
        <begin position="584"/>
        <end position="597"/>
    </location>
</feature>
<evidence type="ECO:0000259" key="6">
    <source>
        <dbReference type="PROSITE" id="PS51044"/>
    </source>
</evidence>
<evidence type="ECO:0000256" key="1">
    <source>
        <dbReference type="ARBA" id="ARBA00022723"/>
    </source>
</evidence>
<dbReference type="GO" id="GO:0061665">
    <property type="term" value="F:SUMO ligase activity"/>
    <property type="evidence" value="ECO:0007669"/>
    <property type="project" value="TreeGrafter"/>
</dbReference>
<dbReference type="GO" id="GO:0000785">
    <property type="term" value="C:chromatin"/>
    <property type="evidence" value="ECO:0007669"/>
    <property type="project" value="TreeGrafter"/>
</dbReference>
<evidence type="ECO:0000256" key="4">
    <source>
        <dbReference type="PROSITE-ProRule" id="PRU00452"/>
    </source>
</evidence>
<feature type="region of interest" description="Disordered" evidence="5">
    <location>
        <begin position="537"/>
        <end position="636"/>
    </location>
</feature>
<dbReference type="AlphaFoldDB" id="A0AAD5TNW1"/>
<name>A0AAD5TNW1_9FUNG</name>
<dbReference type="PROSITE" id="PS51044">
    <property type="entry name" value="ZF_SP_RING"/>
    <property type="match status" value="1"/>
</dbReference>
<accession>A0AAD5TNW1</accession>
<gene>
    <name evidence="7" type="ORF">HDU87_008595</name>
</gene>
<evidence type="ECO:0000256" key="5">
    <source>
        <dbReference type="SAM" id="MobiDB-lite"/>
    </source>
</evidence>
<dbReference type="EMBL" id="JADGJQ010000009">
    <property type="protein sequence ID" value="KAJ3182431.1"/>
    <property type="molecule type" value="Genomic_DNA"/>
</dbReference>
<keyword evidence="2 4" id="KW-0863">Zinc-finger</keyword>
<sequence length="857" mass="90947">MSYYGSPYEFYPVHSRYPPGDGYDMRDLHPHDHHMSDMHPDDAWCYGPPPTPTMYSPHHSSNPHFSPFDAAPYDVPPPPHAIVVGDRAERAHISSNLGNSFAIPKGTRNAMHRVITANDSVGPAAKSRASAPSSNVKTAAQAVGATTTATAGVKGTRAAAARLRPINVKFENNKPPPGRSSAASPKGRTPTTATTATPCSPSQNPSSTLIAPPTWKRMFEAARARAQGEAGVAGPVVELASQVLNKRCVQVNGGIRKFVVNIDSTILRRGVLSSRSNEGMTVALYLFQPARGSGGDLISTDTMLCKMKVSVDDTQLLPATGMSNGVQINLLPALTPEKFEKSSVTLTIEAKPEDFAQGLAMICLRRLDPQMCPTAKGRLSAAVPSLLRRHSAPSRPPYPLIAPAAAPNKRSSSTLSASPGLASPVDPPFARGGSACSDGKLKDHDMDVEVGDQIVSLICPVALTRIRIPGKGRECKHAQSFDLETFTKLSMMSAKWKCSVCGDPIEKTDLIVSEPFLHYLAAYPEAERCIVRSNGSHAPYAEPSAAQKRRKVRSSAGPRKEPETVTVVVDLCDDAPVESSPQGSSSTPADDSSSQATNTMDIDQPQSQQTEEESQAEVPVLAKQTPSPAKAGKPSQDDALAMVPLMPIAHQLRPEDFSEPLIYWVDRTGGRAIASAAEAACGGRAGNEADSPTAAAMIASAAEGGECERRMDSPRSEPQEDVRHCNGGDTHSNHNHTNSGCEDIATMSPEERAALIHRIFADAAEEATCSLANNSNSYNNNTDSNLNAANGCQQEQVVLLKSPPPGTSTAQQQCPVSLMQGLEAVSDDGNESDASERTVLREDVTNATGRAARSAVA</sequence>
<proteinExistence type="predicted"/>